<dbReference type="RefSeq" id="WP_200271192.1">
    <property type="nucleotide sequence ID" value="NZ_JAENIJ010000019.1"/>
</dbReference>
<reference evidence="2" key="1">
    <citation type="submission" date="2021-01" db="EMBL/GenBank/DDBJ databases">
        <title>Modified the classification status of verrucomicrobia.</title>
        <authorList>
            <person name="Feng X."/>
        </authorList>
    </citation>
    <scope>NUCLEOTIDE SEQUENCE</scope>
    <source>
        <strain evidence="2">KCTC 22041</strain>
    </source>
</reference>
<keyword evidence="1" id="KW-1133">Transmembrane helix</keyword>
<comment type="caution">
    <text evidence="2">The sequence shown here is derived from an EMBL/GenBank/DDBJ whole genome shotgun (WGS) entry which is preliminary data.</text>
</comment>
<keyword evidence="3" id="KW-1185">Reference proteome</keyword>
<sequence length="186" mass="20279">MKKILLRLKWSILLLVIAFGFFGTFAVSFIKILTPTDTMIIAPGTTAVQVTEPGEYVLWAYTSVMENGTIREYPLALPDGAKFELSDPDGISVNDLSAYTYATRSVNATSFSSLAKVTLNKLGTYNLTVSGFDEPRPLSFAQNLMSPKHFISLFGLVGAGFIFLLSAVATCLYSLLKKPTPPPLPR</sequence>
<evidence type="ECO:0000256" key="1">
    <source>
        <dbReference type="SAM" id="Phobius"/>
    </source>
</evidence>
<protein>
    <submittedName>
        <fullName evidence="2">Uncharacterized protein</fullName>
    </submittedName>
</protein>
<dbReference type="Proteomes" id="UP000603141">
    <property type="component" value="Unassembled WGS sequence"/>
</dbReference>
<keyword evidence="1" id="KW-0812">Transmembrane</keyword>
<feature type="transmembrane region" description="Helical" evidence="1">
    <location>
        <begin position="150"/>
        <end position="176"/>
    </location>
</feature>
<name>A0A934SC91_9BACT</name>
<keyword evidence="1" id="KW-0472">Membrane</keyword>
<organism evidence="2 3">
    <name type="scientific">Luteolibacter pohnpeiensis</name>
    <dbReference type="NCBI Taxonomy" id="454153"/>
    <lineage>
        <taxon>Bacteria</taxon>
        <taxon>Pseudomonadati</taxon>
        <taxon>Verrucomicrobiota</taxon>
        <taxon>Verrucomicrobiia</taxon>
        <taxon>Verrucomicrobiales</taxon>
        <taxon>Verrucomicrobiaceae</taxon>
        <taxon>Luteolibacter</taxon>
    </lineage>
</organism>
<dbReference type="EMBL" id="JAENIJ010000019">
    <property type="protein sequence ID" value="MBK1883254.1"/>
    <property type="molecule type" value="Genomic_DNA"/>
</dbReference>
<evidence type="ECO:0000313" key="3">
    <source>
        <dbReference type="Proteomes" id="UP000603141"/>
    </source>
</evidence>
<feature type="transmembrane region" description="Helical" evidence="1">
    <location>
        <begin position="12"/>
        <end position="33"/>
    </location>
</feature>
<proteinExistence type="predicted"/>
<dbReference type="AlphaFoldDB" id="A0A934SC91"/>
<accession>A0A934SC91</accession>
<gene>
    <name evidence="2" type="ORF">JIN85_12580</name>
</gene>
<evidence type="ECO:0000313" key="2">
    <source>
        <dbReference type="EMBL" id="MBK1883254.1"/>
    </source>
</evidence>